<accession>A0A382UQD1</accession>
<evidence type="ECO:0000313" key="1">
    <source>
        <dbReference type="EMBL" id="SVD36469.1"/>
    </source>
</evidence>
<proteinExistence type="predicted"/>
<evidence type="ECO:0008006" key="2">
    <source>
        <dbReference type="Google" id="ProtNLM"/>
    </source>
</evidence>
<dbReference type="Gene3D" id="2.60.120.620">
    <property type="entry name" value="q2cbj1_9rhob like domain"/>
    <property type="match status" value="1"/>
</dbReference>
<organism evidence="1">
    <name type="scientific">marine metagenome</name>
    <dbReference type="NCBI Taxonomy" id="408172"/>
    <lineage>
        <taxon>unclassified sequences</taxon>
        <taxon>metagenomes</taxon>
        <taxon>ecological metagenomes</taxon>
    </lineage>
</organism>
<protein>
    <recommendedName>
        <fullName evidence="2">Phytanoyl-CoA dioxygenase</fullName>
    </recommendedName>
</protein>
<dbReference type="SUPFAM" id="SSF51197">
    <property type="entry name" value="Clavaminate synthase-like"/>
    <property type="match status" value="1"/>
</dbReference>
<reference evidence="1" key="1">
    <citation type="submission" date="2018-05" db="EMBL/GenBank/DDBJ databases">
        <authorList>
            <person name="Lanie J.A."/>
            <person name="Ng W.-L."/>
            <person name="Kazmierczak K.M."/>
            <person name="Andrzejewski T.M."/>
            <person name="Davidsen T.M."/>
            <person name="Wayne K.J."/>
            <person name="Tettelin H."/>
            <person name="Glass J.I."/>
            <person name="Rusch D."/>
            <person name="Podicherti R."/>
            <person name="Tsui H.-C.T."/>
            <person name="Winkler M.E."/>
        </authorList>
    </citation>
    <scope>NUCLEOTIDE SEQUENCE</scope>
</reference>
<dbReference type="AlphaFoldDB" id="A0A382UQD1"/>
<dbReference type="EMBL" id="UINC01146002">
    <property type="protein sequence ID" value="SVD36469.1"/>
    <property type="molecule type" value="Genomic_DNA"/>
</dbReference>
<feature type="non-terminal residue" evidence="1">
    <location>
        <position position="113"/>
    </location>
</feature>
<sequence>MTEHLLNSKQMAQFVASGYLKFEDMIPKDLCSACREEMPNFGGYMAVGTPFEETWPKNTPLGDAFRLPQVQGLIHSLIGPDPLYDHHAAHLVKANQMRGPDAHQDSVIDFREN</sequence>
<gene>
    <name evidence="1" type="ORF">METZ01_LOCUS389323</name>
</gene>
<name>A0A382UQD1_9ZZZZ</name>